<dbReference type="InterPro" id="IPR050109">
    <property type="entry name" value="HTH-type_TetR-like_transc_reg"/>
</dbReference>
<dbReference type="SUPFAM" id="SSF46689">
    <property type="entry name" value="Homeodomain-like"/>
    <property type="match status" value="1"/>
</dbReference>
<evidence type="ECO:0000256" key="3">
    <source>
        <dbReference type="ARBA" id="ARBA00023163"/>
    </source>
</evidence>
<keyword evidence="1" id="KW-0805">Transcription regulation</keyword>
<keyword evidence="3" id="KW-0804">Transcription</keyword>
<evidence type="ECO:0000256" key="2">
    <source>
        <dbReference type="ARBA" id="ARBA00023125"/>
    </source>
</evidence>
<name>A0ABT2HW56_9MICO</name>
<dbReference type="RefSeq" id="WP_206395002.1">
    <property type="nucleotide sequence ID" value="NZ_JAFDPW010000002.1"/>
</dbReference>
<dbReference type="PANTHER" id="PTHR30055">
    <property type="entry name" value="HTH-TYPE TRANSCRIPTIONAL REGULATOR RUTR"/>
    <property type="match status" value="1"/>
</dbReference>
<dbReference type="InterPro" id="IPR001647">
    <property type="entry name" value="HTH_TetR"/>
</dbReference>
<reference evidence="6 7" key="1">
    <citation type="submission" date="2022-04" db="EMBL/GenBank/DDBJ databases">
        <title>Human microbiome associated bacterial genomes.</title>
        <authorList>
            <person name="Sandstrom S."/>
            <person name="Salamzade R."/>
            <person name="Kalan L.R."/>
        </authorList>
    </citation>
    <scope>NUCLEOTIDE SEQUENCE [LARGE SCALE GENOMIC DNA]</scope>
    <source>
        <strain evidence="7">p3-SID1799</strain>
    </source>
</reference>
<dbReference type="InterPro" id="IPR023772">
    <property type="entry name" value="DNA-bd_HTH_TetR-type_CS"/>
</dbReference>
<keyword evidence="2 4" id="KW-0238">DNA-binding</keyword>
<gene>
    <name evidence="6" type="ORF">M3D15_04260</name>
</gene>
<dbReference type="PROSITE" id="PS50977">
    <property type="entry name" value="HTH_TETR_2"/>
    <property type="match status" value="1"/>
</dbReference>
<dbReference type="PRINTS" id="PR00455">
    <property type="entry name" value="HTHTETR"/>
</dbReference>
<organism evidence="6 7">
    <name type="scientific">Pseudoclavibacter albus</name>
    <dbReference type="NCBI Taxonomy" id="272241"/>
    <lineage>
        <taxon>Bacteria</taxon>
        <taxon>Bacillati</taxon>
        <taxon>Actinomycetota</taxon>
        <taxon>Actinomycetes</taxon>
        <taxon>Micrococcales</taxon>
        <taxon>Microbacteriaceae</taxon>
        <taxon>Pseudoclavibacter</taxon>
    </lineage>
</organism>
<evidence type="ECO:0000313" key="6">
    <source>
        <dbReference type="EMBL" id="MCT2042547.1"/>
    </source>
</evidence>
<dbReference type="EMBL" id="JALXSQ010000011">
    <property type="protein sequence ID" value="MCT2042547.1"/>
    <property type="molecule type" value="Genomic_DNA"/>
</dbReference>
<dbReference type="PROSITE" id="PS01081">
    <property type="entry name" value="HTH_TETR_1"/>
    <property type="match status" value="1"/>
</dbReference>
<evidence type="ECO:0000256" key="1">
    <source>
        <dbReference type="ARBA" id="ARBA00023015"/>
    </source>
</evidence>
<feature type="DNA-binding region" description="H-T-H motif" evidence="4">
    <location>
        <begin position="23"/>
        <end position="42"/>
    </location>
</feature>
<feature type="domain" description="HTH tetR-type" evidence="5">
    <location>
        <begin position="1"/>
        <end position="60"/>
    </location>
</feature>
<comment type="caution">
    <text evidence="6">The sequence shown here is derived from an EMBL/GenBank/DDBJ whole genome shotgun (WGS) entry which is preliminary data.</text>
</comment>
<protein>
    <submittedName>
        <fullName evidence="6">TetR/AcrR family transcriptional regulator</fullName>
    </submittedName>
</protein>
<evidence type="ECO:0000256" key="4">
    <source>
        <dbReference type="PROSITE-ProRule" id="PRU00335"/>
    </source>
</evidence>
<accession>A0ABT2HW56</accession>
<sequence>MTWLAIHEAAVHLIVEQGFAASTVEAIAEAAGVSRRTFFNYFPSKEDAVLGLVTPACSDQAVAAFEQQLEDPLRATTTLLMAVIRSGWPKLSGDLRRQELVDANPVLLERSRQHFQVAADLTLEQVLARMPELRDGLDLPRATRDADAAHALVALSVSVLRYLLTRDLKSILDPESPVVDDALTLFRALL</sequence>
<dbReference type="Proteomes" id="UP001525379">
    <property type="component" value="Unassembled WGS sequence"/>
</dbReference>
<dbReference type="Gene3D" id="1.10.357.10">
    <property type="entry name" value="Tetracycline Repressor, domain 2"/>
    <property type="match status" value="1"/>
</dbReference>
<dbReference type="PANTHER" id="PTHR30055:SF234">
    <property type="entry name" value="HTH-TYPE TRANSCRIPTIONAL REGULATOR BETI"/>
    <property type="match status" value="1"/>
</dbReference>
<proteinExistence type="predicted"/>
<dbReference type="InterPro" id="IPR009057">
    <property type="entry name" value="Homeodomain-like_sf"/>
</dbReference>
<dbReference type="Pfam" id="PF00440">
    <property type="entry name" value="TetR_N"/>
    <property type="match status" value="1"/>
</dbReference>
<keyword evidence="7" id="KW-1185">Reference proteome</keyword>
<evidence type="ECO:0000313" key="7">
    <source>
        <dbReference type="Proteomes" id="UP001525379"/>
    </source>
</evidence>
<evidence type="ECO:0000259" key="5">
    <source>
        <dbReference type="PROSITE" id="PS50977"/>
    </source>
</evidence>